<evidence type="ECO:0000313" key="5">
    <source>
        <dbReference type="Proteomes" id="UP000736787"/>
    </source>
</evidence>
<dbReference type="GO" id="GO:0016887">
    <property type="term" value="F:ATP hydrolysis activity"/>
    <property type="evidence" value="ECO:0007669"/>
    <property type="project" value="InterPro"/>
</dbReference>
<accession>A0A8T1BEJ7</accession>
<evidence type="ECO:0000259" key="3">
    <source>
        <dbReference type="Pfam" id="PF00005"/>
    </source>
</evidence>
<dbReference type="PANTHER" id="PTHR19241">
    <property type="entry name" value="ATP-BINDING CASSETTE TRANSPORTER"/>
    <property type="match status" value="1"/>
</dbReference>
<gene>
    <name evidence="4" type="ORF">PC117_g21586</name>
</gene>
<dbReference type="Gene3D" id="3.40.50.300">
    <property type="entry name" value="P-loop containing nucleotide triphosphate hydrolases"/>
    <property type="match status" value="1"/>
</dbReference>
<evidence type="ECO:0000313" key="4">
    <source>
        <dbReference type="EMBL" id="KAG2902043.1"/>
    </source>
</evidence>
<feature type="region of interest" description="Disordered" evidence="2">
    <location>
        <begin position="174"/>
        <end position="229"/>
    </location>
</feature>
<keyword evidence="1" id="KW-0813">Transport</keyword>
<comment type="caution">
    <text evidence="4">The sequence shown here is derived from an EMBL/GenBank/DDBJ whole genome shotgun (WGS) entry which is preliminary data.</text>
</comment>
<dbReference type="EMBL" id="RCMK01001103">
    <property type="protein sequence ID" value="KAG2902043.1"/>
    <property type="molecule type" value="Genomic_DNA"/>
</dbReference>
<dbReference type="InterPro" id="IPR027417">
    <property type="entry name" value="P-loop_NTPase"/>
</dbReference>
<organism evidence="4 5">
    <name type="scientific">Phytophthora cactorum</name>
    <dbReference type="NCBI Taxonomy" id="29920"/>
    <lineage>
        <taxon>Eukaryota</taxon>
        <taxon>Sar</taxon>
        <taxon>Stramenopiles</taxon>
        <taxon>Oomycota</taxon>
        <taxon>Peronosporomycetes</taxon>
        <taxon>Peronosporales</taxon>
        <taxon>Peronosporaceae</taxon>
        <taxon>Phytophthora</taxon>
    </lineage>
</organism>
<dbReference type="Pfam" id="PF00005">
    <property type="entry name" value="ABC_tran"/>
    <property type="match status" value="1"/>
</dbReference>
<protein>
    <recommendedName>
        <fullName evidence="3">ABC transporter domain-containing protein</fullName>
    </recommendedName>
</protein>
<evidence type="ECO:0000256" key="1">
    <source>
        <dbReference type="ARBA" id="ARBA00022448"/>
    </source>
</evidence>
<dbReference type="SUPFAM" id="SSF52540">
    <property type="entry name" value="P-loop containing nucleoside triphosphate hydrolases"/>
    <property type="match status" value="1"/>
</dbReference>
<proteinExistence type="predicted"/>
<dbReference type="InterPro" id="IPR003439">
    <property type="entry name" value="ABC_transporter-like_ATP-bd"/>
</dbReference>
<feature type="domain" description="ABC transporter" evidence="3">
    <location>
        <begin position="103"/>
        <end position="203"/>
    </location>
</feature>
<feature type="compositionally biased region" description="Basic residues" evidence="2">
    <location>
        <begin position="178"/>
        <end position="188"/>
    </location>
</feature>
<dbReference type="AlphaFoldDB" id="A0A8T1BEJ7"/>
<sequence length="229" mass="25178">MASSSATKATKTCGDVPFITYENGDGLMEQGVTALLEHIASTVLPALGQPKMEIRFRNVSICADIVVKDKTNLKTEPPTLVNVTKTSLAKMAAKTHIVKKNILRNVSGVLKPGTMTLVLGQPGSGKSSLLKVLSGRFPTSKRVRVDGQVTYNGTPQQELQTRLPQFVSFVDQHDKHFPRSPSRRHSSSRMRAQEASCQIKRRSCTRTAPPSKIRRRSMCCEPRTSTTQT</sequence>
<dbReference type="Proteomes" id="UP000736787">
    <property type="component" value="Unassembled WGS sequence"/>
</dbReference>
<reference evidence="4" key="1">
    <citation type="submission" date="2018-10" db="EMBL/GenBank/DDBJ databases">
        <title>Effector identification in a new, highly contiguous assembly of the strawberry crown rot pathogen Phytophthora cactorum.</title>
        <authorList>
            <person name="Armitage A.D."/>
            <person name="Nellist C.F."/>
            <person name="Bates H."/>
            <person name="Vickerstaff R.J."/>
            <person name="Harrison R.J."/>
        </authorList>
    </citation>
    <scope>NUCLEOTIDE SEQUENCE</scope>
    <source>
        <strain evidence="4">4040</strain>
    </source>
</reference>
<dbReference type="GO" id="GO:0005524">
    <property type="term" value="F:ATP binding"/>
    <property type="evidence" value="ECO:0007669"/>
    <property type="project" value="InterPro"/>
</dbReference>
<name>A0A8T1BEJ7_9STRA</name>
<evidence type="ECO:0000256" key="2">
    <source>
        <dbReference type="SAM" id="MobiDB-lite"/>
    </source>
</evidence>